<dbReference type="OrthoDB" id="10656154at2759"/>
<keyword evidence="3" id="KW-1185">Reference proteome</keyword>
<evidence type="ECO:0000313" key="2">
    <source>
        <dbReference type="EMBL" id="EYC14465.1"/>
    </source>
</evidence>
<organism evidence="2 3">
    <name type="scientific">Ancylostoma ceylanicum</name>
    <dbReference type="NCBI Taxonomy" id="53326"/>
    <lineage>
        <taxon>Eukaryota</taxon>
        <taxon>Metazoa</taxon>
        <taxon>Ecdysozoa</taxon>
        <taxon>Nematoda</taxon>
        <taxon>Chromadorea</taxon>
        <taxon>Rhabditida</taxon>
        <taxon>Rhabditina</taxon>
        <taxon>Rhabditomorpha</taxon>
        <taxon>Strongyloidea</taxon>
        <taxon>Ancylostomatidae</taxon>
        <taxon>Ancylostomatinae</taxon>
        <taxon>Ancylostoma</taxon>
    </lineage>
</organism>
<reference evidence="3" key="1">
    <citation type="journal article" date="2015" name="Nat. Genet.">
        <title>The genome and transcriptome of the zoonotic hookworm Ancylostoma ceylanicum identify infection-specific gene families.</title>
        <authorList>
            <person name="Schwarz E.M."/>
            <person name="Hu Y."/>
            <person name="Antoshechkin I."/>
            <person name="Miller M.M."/>
            <person name="Sternberg P.W."/>
            <person name="Aroian R.V."/>
        </authorList>
    </citation>
    <scope>NUCLEOTIDE SEQUENCE</scope>
    <source>
        <strain evidence="3">HY135</strain>
    </source>
</reference>
<feature type="compositionally biased region" description="Low complexity" evidence="1">
    <location>
        <begin position="46"/>
        <end position="57"/>
    </location>
</feature>
<evidence type="ECO:0000313" key="3">
    <source>
        <dbReference type="Proteomes" id="UP000024635"/>
    </source>
</evidence>
<proteinExistence type="predicted"/>
<dbReference type="Proteomes" id="UP000024635">
    <property type="component" value="Unassembled WGS sequence"/>
</dbReference>
<accession>A0A016UH30</accession>
<gene>
    <name evidence="2" type="primary">Acey_s0040.g221</name>
    <name evidence="2" type="ORF">Y032_0040g221</name>
</gene>
<feature type="region of interest" description="Disordered" evidence="1">
    <location>
        <begin position="1"/>
        <end position="113"/>
    </location>
</feature>
<evidence type="ECO:0000256" key="1">
    <source>
        <dbReference type="SAM" id="MobiDB-lite"/>
    </source>
</evidence>
<sequence length="113" mass="11994">MVTPIGSTYPDAHTQSDSLNFDYKRTDHSVVPPTPTTLTGSSVAPSTFQSSFTTSSTHPNVARSNTNILMSEDAGKTPPLCSPPLQSIDSLRLPFMSNPPNASSQPSSQQGQD</sequence>
<comment type="caution">
    <text evidence="2">The sequence shown here is derived from an EMBL/GenBank/DDBJ whole genome shotgun (WGS) entry which is preliminary data.</text>
</comment>
<dbReference type="AlphaFoldDB" id="A0A016UH30"/>
<name>A0A016UH30_9BILA</name>
<protein>
    <submittedName>
        <fullName evidence="2">Uncharacterized protein</fullName>
    </submittedName>
</protein>
<feature type="compositionally biased region" description="Polar residues" evidence="1">
    <location>
        <begin position="58"/>
        <end position="69"/>
    </location>
</feature>
<feature type="compositionally biased region" description="Low complexity" evidence="1">
    <location>
        <begin position="98"/>
        <end position="113"/>
    </location>
</feature>
<dbReference type="EMBL" id="JARK01001376">
    <property type="protein sequence ID" value="EYC14465.1"/>
    <property type="molecule type" value="Genomic_DNA"/>
</dbReference>
<feature type="compositionally biased region" description="Polar residues" evidence="1">
    <location>
        <begin position="36"/>
        <end position="45"/>
    </location>
</feature>